<keyword evidence="3 6" id="KW-0812">Transmembrane</keyword>
<dbReference type="RefSeq" id="WP_089761644.1">
    <property type="nucleotide sequence ID" value="NZ_FNGO01000024.1"/>
</dbReference>
<sequence length="217" mass="24960">MKKKYIYQILLALIILALLFSFGRDLIELDIEEFVLETENHFRSITTIFLLLVIKAVFFFLPGPVLYTLFGMLLSPSLAFLTICGALFLNFSLAYFIGFLLGYDFVKKFIKKSDKLQEIFALNPRDNPELVFLIRLLPLPLEPVSITLGSTGIEYWKYIIISLLGMAPKLLIYVLIGHILFHSVTTVAIVAFLIILFSWLAAVLFFKNYWYNPTIKK</sequence>
<comment type="subcellular location">
    <subcellularLocation>
        <location evidence="1 6">Cell membrane</location>
        <topology evidence="1 6">Multi-pass membrane protein</topology>
    </subcellularLocation>
</comment>
<evidence type="ECO:0000259" key="7">
    <source>
        <dbReference type="Pfam" id="PF09335"/>
    </source>
</evidence>
<feature type="transmembrane region" description="Helical" evidence="6">
    <location>
        <begin position="78"/>
        <end position="103"/>
    </location>
</feature>
<keyword evidence="2 6" id="KW-1003">Cell membrane</keyword>
<protein>
    <recommendedName>
        <fullName evidence="6">TVP38/TMEM64 family membrane protein</fullName>
    </recommendedName>
</protein>
<dbReference type="Pfam" id="PF09335">
    <property type="entry name" value="VTT_dom"/>
    <property type="match status" value="1"/>
</dbReference>
<evidence type="ECO:0000256" key="3">
    <source>
        <dbReference type="ARBA" id="ARBA00022692"/>
    </source>
</evidence>
<dbReference type="InterPro" id="IPR015414">
    <property type="entry name" value="TMEM64"/>
</dbReference>
<dbReference type="PANTHER" id="PTHR12677">
    <property type="entry name" value="GOLGI APPARATUS MEMBRANE PROTEIN TVP38-RELATED"/>
    <property type="match status" value="1"/>
</dbReference>
<comment type="similarity">
    <text evidence="6">Belongs to the TVP38/TMEM64 family.</text>
</comment>
<dbReference type="OrthoDB" id="1695917at2"/>
<dbReference type="EMBL" id="FNGO01000024">
    <property type="protein sequence ID" value="SDM27996.1"/>
    <property type="molecule type" value="Genomic_DNA"/>
</dbReference>
<keyword evidence="9" id="KW-1185">Reference proteome</keyword>
<name>A0A1G9RXN5_9FIRM</name>
<keyword evidence="5 6" id="KW-0472">Membrane</keyword>
<accession>A0A1G9RXN5</accession>
<evidence type="ECO:0000256" key="6">
    <source>
        <dbReference type="RuleBase" id="RU366058"/>
    </source>
</evidence>
<feature type="transmembrane region" description="Helical" evidence="6">
    <location>
        <begin position="48"/>
        <end position="72"/>
    </location>
</feature>
<keyword evidence="4 6" id="KW-1133">Transmembrane helix</keyword>
<gene>
    <name evidence="8" type="ORF">SAMN04488692_12444</name>
</gene>
<dbReference type="InterPro" id="IPR032816">
    <property type="entry name" value="VTT_dom"/>
</dbReference>
<feature type="transmembrane region" description="Helical" evidence="6">
    <location>
        <begin position="158"/>
        <end position="181"/>
    </location>
</feature>
<dbReference type="PANTHER" id="PTHR12677:SF59">
    <property type="entry name" value="GOLGI APPARATUS MEMBRANE PROTEIN TVP38-RELATED"/>
    <property type="match status" value="1"/>
</dbReference>
<dbReference type="Proteomes" id="UP000199476">
    <property type="component" value="Unassembled WGS sequence"/>
</dbReference>
<proteinExistence type="inferred from homology"/>
<reference evidence="8 9" key="1">
    <citation type="submission" date="2016-10" db="EMBL/GenBank/DDBJ databases">
        <authorList>
            <person name="de Groot N.N."/>
        </authorList>
    </citation>
    <scope>NUCLEOTIDE SEQUENCE [LARGE SCALE GENOMIC DNA]</scope>
    <source>
        <strain evidence="8 9">SLAS-1</strain>
    </source>
</reference>
<organism evidence="8 9">
    <name type="scientific">Halarsenatibacter silvermanii</name>
    <dbReference type="NCBI Taxonomy" id="321763"/>
    <lineage>
        <taxon>Bacteria</taxon>
        <taxon>Bacillati</taxon>
        <taxon>Bacillota</taxon>
        <taxon>Clostridia</taxon>
        <taxon>Halanaerobiales</taxon>
        <taxon>Halarsenatibacteraceae</taxon>
        <taxon>Halarsenatibacter</taxon>
    </lineage>
</organism>
<evidence type="ECO:0000256" key="1">
    <source>
        <dbReference type="ARBA" id="ARBA00004651"/>
    </source>
</evidence>
<feature type="domain" description="VTT" evidence="7">
    <location>
        <begin position="61"/>
        <end position="178"/>
    </location>
</feature>
<evidence type="ECO:0000313" key="8">
    <source>
        <dbReference type="EMBL" id="SDM27996.1"/>
    </source>
</evidence>
<evidence type="ECO:0000313" key="9">
    <source>
        <dbReference type="Proteomes" id="UP000199476"/>
    </source>
</evidence>
<dbReference type="GO" id="GO:0005886">
    <property type="term" value="C:plasma membrane"/>
    <property type="evidence" value="ECO:0007669"/>
    <property type="project" value="UniProtKB-SubCell"/>
</dbReference>
<dbReference type="AlphaFoldDB" id="A0A1G9RXN5"/>
<evidence type="ECO:0000256" key="5">
    <source>
        <dbReference type="ARBA" id="ARBA00023136"/>
    </source>
</evidence>
<feature type="transmembrane region" description="Helical" evidence="6">
    <location>
        <begin position="187"/>
        <end position="206"/>
    </location>
</feature>
<evidence type="ECO:0000256" key="2">
    <source>
        <dbReference type="ARBA" id="ARBA00022475"/>
    </source>
</evidence>
<feature type="transmembrane region" description="Helical" evidence="6">
    <location>
        <begin position="6"/>
        <end position="27"/>
    </location>
</feature>
<evidence type="ECO:0000256" key="4">
    <source>
        <dbReference type="ARBA" id="ARBA00022989"/>
    </source>
</evidence>